<keyword evidence="1" id="KW-1133">Transmembrane helix</keyword>
<dbReference type="KEGG" id="thao:NI17_015710"/>
<dbReference type="EMBL" id="CP063196">
    <property type="protein sequence ID" value="UOE18280.1"/>
    <property type="molecule type" value="Genomic_DNA"/>
</dbReference>
<protein>
    <submittedName>
        <fullName evidence="2">Uncharacterized protein</fullName>
    </submittedName>
</protein>
<dbReference type="RefSeq" id="WP_147416907.1">
    <property type="nucleotide sequence ID" value="NZ_CP063196.1"/>
</dbReference>
<accession>A0AA97M2T0</accession>
<feature type="transmembrane region" description="Helical" evidence="1">
    <location>
        <begin position="12"/>
        <end position="31"/>
    </location>
</feature>
<dbReference type="Proteomes" id="UP000265719">
    <property type="component" value="Chromosome"/>
</dbReference>
<evidence type="ECO:0000256" key="1">
    <source>
        <dbReference type="SAM" id="Phobius"/>
    </source>
</evidence>
<keyword evidence="3" id="KW-1185">Reference proteome</keyword>
<sequence>MPPIGPLLNALNLSGSVVAMAVATAGWKVHIKKRVNKLRKYLRTGKKSSGGACFSLGRRKKSPPFRGFLENFLGPSLKRT</sequence>
<keyword evidence="1" id="KW-0472">Membrane</keyword>
<name>A0AA97M2T0_9ACTN</name>
<reference evidence="2" key="1">
    <citation type="submission" date="2020-10" db="EMBL/GenBank/DDBJ databases">
        <title>De novo genome project of the cellulose decomposer Thermobifida halotolerans type strain.</title>
        <authorList>
            <person name="Nagy I."/>
            <person name="Horvath B."/>
            <person name="Kukolya J."/>
            <person name="Nagy I."/>
            <person name="Orsini M."/>
        </authorList>
    </citation>
    <scope>NUCLEOTIDE SEQUENCE</scope>
    <source>
        <strain evidence="2">DSM 44931</strain>
    </source>
</reference>
<dbReference type="AlphaFoldDB" id="A0AA97M2T0"/>
<keyword evidence="1" id="KW-0812">Transmembrane</keyword>
<evidence type="ECO:0000313" key="3">
    <source>
        <dbReference type="Proteomes" id="UP000265719"/>
    </source>
</evidence>
<organism evidence="2 3">
    <name type="scientific">Thermobifida halotolerans</name>
    <dbReference type="NCBI Taxonomy" id="483545"/>
    <lineage>
        <taxon>Bacteria</taxon>
        <taxon>Bacillati</taxon>
        <taxon>Actinomycetota</taxon>
        <taxon>Actinomycetes</taxon>
        <taxon>Streptosporangiales</taxon>
        <taxon>Nocardiopsidaceae</taxon>
        <taxon>Thermobifida</taxon>
    </lineage>
</organism>
<proteinExistence type="predicted"/>
<evidence type="ECO:0000313" key="2">
    <source>
        <dbReference type="EMBL" id="UOE18280.1"/>
    </source>
</evidence>
<gene>
    <name evidence="2" type="ORF">NI17_015710</name>
</gene>